<feature type="transmembrane region" description="Helical" evidence="2">
    <location>
        <begin position="6"/>
        <end position="24"/>
    </location>
</feature>
<feature type="compositionally biased region" description="Low complexity" evidence="1">
    <location>
        <begin position="227"/>
        <end position="244"/>
    </location>
</feature>
<name>W9GLM8_9MICO</name>
<feature type="compositionally biased region" description="Pro residues" evidence="1">
    <location>
        <begin position="269"/>
        <end position="282"/>
    </location>
</feature>
<feature type="transmembrane region" description="Helical" evidence="2">
    <location>
        <begin position="119"/>
        <end position="137"/>
    </location>
</feature>
<evidence type="ECO:0000256" key="1">
    <source>
        <dbReference type="SAM" id="MobiDB-lite"/>
    </source>
</evidence>
<feature type="region of interest" description="Disordered" evidence="1">
    <location>
        <begin position="264"/>
        <end position="298"/>
    </location>
</feature>
<dbReference type="Proteomes" id="UP000019494">
    <property type="component" value="Unassembled WGS sequence"/>
</dbReference>
<keyword evidence="4" id="KW-1185">Reference proteome</keyword>
<keyword evidence="2" id="KW-1133">Transmembrane helix</keyword>
<gene>
    <name evidence="3" type="ORF">N864_11000</name>
</gene>
<evidence type="ECO:0000256" key="2">
    <source>
        <dbReference type="SAM" id="Phobius"/>
    </source>
</evidence>
<dbReference type="OrthoDB" id="3218604at2"/>
<dbReference type="EMBL" id="AWQS01000020">
    <property type="protein sequence ID" value="EWT07161.1"/>
    <property type="molecule type" value="Genomic_DNA"/>
</dbReference>
<keyword evidence="2" id="KW-0472">Membrane</keyword>
<protein>
    <submittedName>
        <fullName evidence="3">Uncharacterized protein</fullName>
    </submittedName>
</protein>
<comment type="caution">
    <text evidence="3">The sequence shown here is derived from an EMBL/GenBank/DDBJ whole genome shotgun (WGS) entry which is preliminary data.</text>
</comment>
<accession>W9GLM8</accession>
<sequence length="341" mass="36572">MQVGSLIFVVIVATWAVYLLQHWIRRREDAAASHTVEQFSEAMRVLEKRSPVPAGGAPGSPLVARRVTPTAHRTPAEVAPMSSSPAPGPARPEPRDQRPAPLRVAVPTVSRWRRTLRGVLLLLALLWVPTAVMLAVLHVLLWVSVPLAVLTFVAVLVWLRLEVRADRARADRLDDEAAAATRSTGDHPSGPRSPQRARRGRPLTSDDTQVIHAPEPAAATESTGHEPAAAAEPATAEPVAAAGAARREARTAAYDFEAELARDVAKAPAPQPAQPQPGPPAPEGTWNPVPVPPPTYTMKAKAEPRLTPAGVPADVFATPEFAEEAEELDERALFVRRAANL</sequence>
<evidence type="ECO:0000313" key="3">
    <source>
        <dbReference type="EMBL" id="EWT07161.1"/>
    </source>
</evidence>
<dbReference type="RefSeq" id="WP_034713960.1">
    <property type="nucleotide sequence ID" value="NZ_AWQS01000020.1"/>
</dbReference>
<organism evidence="3 4">
    <name type="scientific">Intrasporangium chromatireducens Q5-1</name>
    <dbReference type="NCBI Taxonomy" id="584657"/>
    <lineage>
        <taxon>Bacteria</taxon>
        <taxon>Bacillati</taxon>
        <taxon>Actinomycetota</taxon>
        <taxon>Actinomycetes</taxon>
        <taxon>Micrococcales</taxon>
        <taxon>Intrasporangiaceae</taxon>
        <taxon>Intrasporangium</taxon>
    </lineage>
</organism>
<feature type="region of interest" description="Disordered" evidence="1">
    <location>
        <begin position="73"/>
        <end position="101"/>
    </location>
</feature>
<feature type="region of interest" description="Disordered" evidence="1">
    <location>
        <begin position="176"/>
        <end position="246"/>
    </location>
</feature>
<keyword evidence="2" id="KW-0812">Transmembrane</keyword>
<dbReference type="AlphaFoldDB" id="W9GLM8"/>
<feature type="transmembrane region" description="Helical" evidence="2">
    <location>
        <begin position="143"/>
        <end position="161"/>
    </location>
</feature>
<reference evidence="4" key="1">
    <citation type="submission" date="2013-08" db="EMBL/GenBank/DDBJ databases">
        <title>Intrasporangium oryzae NRRL B-24470.</title>
        <authorList>
            <person name="Liu H."/>
            <person name="Wang G."/>
        </authorList>
    </citation>
    <scope>NUCLEOTIDE SEQUENCE [LARGE SCALE GENOMIC DNA]</scope>
    <source>
        <strain evidence="4">Q5-1</strain>
    </source>
</reference>
<proteinExistence type="predicted"/>
<evidence type="ECO:0000313" key="4">
    <source>
        <dbReference type="Proteomes" id="UP000019494"/>
    </source>
</evidence>